<feature type="domain" description="PIN" evidence="8">
    <location>
        <begin position="8"/>
        <end position="132"/>
    </location>
</feature>
<dbReference type="CDD" id="cd09871">
    <property type="entry name" value="PIN_MtVapC28-VapC30-like"/>
    <property type="match status" value="1"/>
</dbReference>
<comment type="caution">
    <text evidence="9">The sequence shown here is derived from an EMBL/GenBank/DDBJ whole genome shotgun (WGS) entry which is preliminary data.</text>
</comment>
<comment type="similarity">
    <text evidence="7">Belongs to the PINc/VapC protein family.</text>
</comment>
<dbReference type="AlphaFoldDB" id="A0A917Q6J2"/>
<dbReference type="Gene3D" id="3.40.50.1010">
    <property type="entry name" value="5'-nuclease"/>
    <property type="match status" value="1"/>
</dbReference>
<evidence type="ECO:0000313" key="10">
    <source>
        <dbReference type="Proteomes" id="UP000600449"/>
    </source>
</evidence>
<dbReference type="GO" id="GO:0004518">
    <property type="term" value="F:nuclease activity"/>
    <property type="evidence" value="ECO:0007669"/>
    <property type="project" value="UniProtKB-KW"/>
</dbReference>
<protein>
    <submittedName>
        <fullName evidence="9">Ribonuclease VapC</fullName>
    </submittedName>
</protein>
<dbReference type="SUPFAM" id="SSF88723">
    <property type="entry name" value="PIN domain-like"/>
    <property type="match status" value="1"/>
</dbReference>
<evidence type="ECO:0000259" key="8">
    <source>
        <dbReference type="Pfam" id="PF01850"/>
    </source>
</evidence>
<evidence type="ECO:0000256" key="3">
    <source>
        <dbReference type="ARBA" id="ARBA00022722"/>
    </source>
</evidence>
<gene>
    <name evidence="9" type="primary">vapC</name>
    <name evidence="9" type="ORF">GCM10011322_18380</name>
</gene>
<dbReference type="PANTHER" id="PTHR33653">
    <property type="entry name" value="RIBONUCLEASE VAPC2"/>
    <property type="match status" value="1"/>
</dbReference>
<keyword evidence="3" id="KW-0540">Nuclease</keyword>
<dbReference type="InterPro" id="IPR050556">
    <property type="entry name" value="Type_II_TA_system_RNase"/>
</dbReference>
<sequence length="134" mass="14229">MTDDSRRVYVDTSALIALAFSEEESAAFEALIVANGCRVGAPTLVEVHNVLVGKLGEASGLAAMDRLTTTLDIEVVPFDESHFLLAASAFRRFGKGRDHPARLNFGDCLAYAVAKGAGAPLLYKGDDFGHTDLA</sequence>
<dbReference type="Pfam" id="PF01850">
    <property type="entry name" value="PIN"/>
    <property type="match status" value="1"/>
</dbReference>
<accession>A0A917Q6J2</accession>
<keyword evidence="6" id="KW-0460">Magnesium</keyword>
<evidence type="ECO:0000256" key="2">
    <source>
        <dbReference type="ARBA" id="ARBA00022649"/>
    </source>
</evidence>
<organism evidence="9 10">
    <name type="scientific">Salinarimonas ramus</name>
    <dbReference type="NCBI Taxonomy" id="690164"/>
    <lineage>
        <taxon>Bacteria</taxon>
        <taxon>Pseudomonadati</taxon>
        <taxon>Pseudomonadota</taxon>
        <taxon>Alphaproteobacteria</taxon>
        <taxon>Hyphomicrobiales</taxon>
        <taxon>Salinarimonadaceae</taxon>
        <taxon>Salinarimonas</taxon>
    </lineage>
</organism>
<keyword evidence="4" id="KW-0479">Metal-binding</keyword>
<dbReference type="PANTHER" id="PTHR33653:SF1">
    <property type="entry name" value="RIBONUCLEASE VAPC2"/>
    <property type="match status" value="1"/>
</dbReference>
<comment type="cofactor">
    <cofactor evidence="1">
        <name>Mg(2+)</name>
        <dbReference type="ChEBI" id="CHEBI:18420"/>
    </cofactor>
</comment>
<reference evidence="9 10" key="1">
    <citation type="journal article" date="2014" name="Int. J. Syst. Evol. Microbiol.">
        <title>Complete genome sequence of Corynebacterium casei LMG S-19264T (=DSM 44701T), isolated from a smear-ripened cheese.</title>
        <authorList>
            <consortium name="US DOE Joint Genome Institute (JGI-PGF)"/>
            <person name="Walter F."/>
            <person name="Albersmeier A."/>
            <person name="Kalinowski J."/>
            <person name="Ruckert C."/>
        </authorList>
    </citation>
    <scope>NUCLEOTIDE SEQUENCE [LARGE SCALE GENOMIC DNA]</scope>
    <source>
        <strain evidence="9 10">CGMCC 1.9161</strain>
    </source>
</reference>
<dbReference type="InterPro" id="IPR029060">
    <property type="entry name" value="PIN-like_dom_sf"/>
</dbReference>
<evidence type="ECO:0000313" key="9">
    <source>
        <dbReference type="EMBL" id="GGK32038.1"/>
    </source>
</evidence>
<evidence type="ECO:0000256" key="6">
    <source>
        <dbReference type="ARBA" id="ARBA00022842"/>
    </source>
</evidence>
<dbReference type="GO" id="GO:0046872">
    <property type="term" value="F:metal ion binding"/>
    <property type="evidence" value="ECO:0007669"/>
    <property type="project" value="UniProtKB-KW"/>
</dbReference>
<proteinExistence type="inferred from homology"/>
<dbReference type="GO" id="GO:0016787">
    <property type="term" value="F:hydrolase activity"/>
    <property type="evidence" value="ECO:0007669"/>
    <property type="project" value="UniProtKB-KW"/>
</dbReference>
<dbReference type="InterPro" id="IPR002716">
    <property type="entry name" value="PIN_dom"/>
</dbReference>
<keyword evidence="2" id="KW-1277">Toxin-antitoxin system</keyword>
<keyword evidence="10" id="KW-1185">Reference proteome</keyword>
<evidence type="ECO:0000256" key="7">
    <source>
        <dbReference type="ARBA" id="ARBA00038093"/>
    </source>
</evidence>
<keyword evidence="5" id="KW-0378">Hydrolase</keyword>
<dbReference type="RefSeq" id="WP_188911985.1">
    <property type="nucleotide sequence ID" value="NZ_BMMF01000005.1"/>
</dbReference>
<evidence type="ECO:0000256" key="5">
    <source>
        <dbReference type="ARBA" id="ARBA00022801"/>
    </source>
</evidence>
<dbReference type="Proteomes" id="UP000600449">
    <property type="component" value="Unassembled WGS sequence"/>
</dbReference>
<evidence type="ECO:0000256" key="1">
    <source>
        <dbReference type="ARBA" id="ARBA00001946"/>
    </source>
</evidence>
<name>A0A917Q6J2_9HYPH</name>
<evidence type="ECO:0000256" key="4">
    <source>
        <dbReference type="ARBA" id="ARBA00022723"/>
    </source>
</evidence>
<dbReference type="EMBL" id="BMMF01000005">
    <property type="protein sequence ID" value="GGK32038.1"/>
    <property type="molecule type" value="Genomic_DNA"/>
</dbReference>